<evidence type="ECO:0000313" key="1">
    <source>
        <dbReference type="EMBL" id="GAA3843386.1"/>
    </source>
</evidence>
<keyword evidence="2" id="KW-1185">Reference proteome</keyword>
<dbReference type="InterPro" id="IPR018775">
    <property type="entry name" value="RlaP"/>
</dbReference>
<dbReference type="RefSeq" id="WP_344952741.1">
    <property type="nucleotide sequence ID" value="NZ_BAAAZR010000057.1"/>
</dbReference>
<dbReference type="EMBL" id="BAAAZR010000057">
    <property type="protein sequence ID" value="GAA3843386.1"/>
    <property type="molecule type" value="Genomic_DNA"/>
</dbReference>
<protein>
    <recommendedName>
        <fullName evidence="3">Nucleotidyltransferase</fullName>
    </recommendedName>
</protein>
<accession>A0ABP7JEV1</accession>
<comment type="caution">
    <text evidence="1">The sequence shown here is derived from an EMBL/GenBank/DDBJ whole genome shotgun (WGS) entry which is preliminary data.</text>
</comment>
<evidence type="ECO:0000313" key="2">
    <source>
        <dbReference type="Proteomes" id="UP001500888"/>
    </source>
</evidence>
<dbReference type="Proteomes" id="UP001500888">
    <property type="component" value="Unassembled WGS sequence"/>
</dbReference>
<dbReference type="PANTHER" id="PTHR34817:SF1">
    <property type="entry name" value="NUCLEOTIDYLTRANSFERASE"/>
    <property type="match status" value="1"/>
</dbReference>
<sequence length="218" mass="24797">MNVILEGITGSRAYGLDTETSDTDIKGVYVAPTSEVLGLFPPAETIDRTNPDVTYHEIHKFIRLALKGNPTILEMLYLEGYTQLTKHARMLVDNRHKFLSNVIYRSYGGYAISQARKLNARQDSFSSATKNRYAKHARHCFRLLQQGRELLETGSLTVRVKNRDELFAIGELEPSALVDKFEQEFAEFDRITSILPDKPDYEAINGILLEIRKGNWDA</sequence>
<dbReference type="PANTHER" id="PTHR34817">
    <property type="entry name" value="NUCLEOTIDYLTRANSFERASE"/>
    <property type="match status" value="1"/>
</dbReference>
<proteinExistence type="predicted"/>
<gene>
    <name evidence="1" type="ORF">GCM10022226_77910</name>
</gene>
<reference evidence="2" key="1">
    <citation type="journal article" date="2019" name="Int. J. Syst. Evol. Microbiol.">
        <title>The Global Catalogue of Microorganisms (GCM) 10K type strain sequencing project: providing services to taxonomists for standard genome sequencing and annotation.</title>
        <authorList>
            <consortium name="The Broad Institute Genomics Platform"/>
            <consortium name="The Broad Institute Genome Sequencing Center for Infectious Disease"/>
            <person name="Wu L."/>
            <person name="Ma J."/>
        </authorList>
    </citation>
    <scope>NUCLEOTIDE SEQUENCE [LARGE SCALE GENOMIC DNA]</scope>
    <source>
        <strain evidence="2">JCM 16908</strain>
    </source>
</reference>
<organism evidence="1 2">
    <name type="scientific">Sphaerisporangium flaviroseum</name>
    <dbReference type="NCBI Taxonomy" id="509199"/>
    <lineage>
        <taxon>Bacteria</taxon>
        <taxon>Bacillati</taxon>
        <taxon>Actinomycetota</taxon>
        <taxon>Actinomycetes</taxon>
        <taxon>Streptosporangiales</taxon>
        <taxon>Streptosporangiaceae</taxon>
        <taxon>Sphaerisporangium</taxon>
    </lineage>
</organism>
<dbReference type="Pfam" id="PF10127">
    <property type="entry name" value="RlaP"/>
    <property type="match status" value="1"/>
</dbReference>
<evidence type="ECO:0008006" key="3">
    <source>
        <dbReference type="Google" id="ProtNLM"/>
    </source>
</evidence>
<name>A0ABP7JEV1_9ACTN</name>